<name>A0A7S4QTR8_9STRA</name>
<evidence type="ECO:0000256" key="8">
    <source>
        <dbReference type="ARBA" id="ARBA00042008"/>
    </source>
</evidence>
<organism evidence="11">
    <name type="scientific">Ditylum brightwellii</name>
    <dbReference type="NCBI Taxonomy" id="49249"/>
    <lineage>
        <taxon>Eukaryota</taxon>
        <taxon>Sar</taxon>
        <taxon>Stramenopiles</taxon>
        <taxon>Ochrophyta</taxon>
        <taxon>Bacillariophyta</taxon>
        <taxon>Mediophyceae</taxon>
        <taxon>Lithodesmiophycidae</taxon>
        <taxon>Lithodesmiales</taxon>
        <taxon>Lithodesmiaceae</taxon>
        <taxon>Ditylum</taxon>
    </lineage>
</organism>
<gene>
    <name evidence="11" type="ORF">DBRI00130_LOCUS7475</name>
</gene>
<evidence type="ECO:0000313" key="11">
    <source>
        <dbReference type="EMBL" id="CAE4593019.1"/>
    </source>
</evidence>
<protein>
    <recommendedName>
        <fullName evidence="7">Lipoamide acyltransferase component of branched-chain alpha-keto acid dehydrogenase complex, mitochondrial</fullName>
        <ecNumber evidence="6">2.3.1.168</ecNumber>
    </recommendedName>
    <alternativeName>
        <fullName evidence="8">Branched-chain alpha-keto acid dehydrogenase complex component E2</fullName>
    </alternativeName>
</protein>
<dbReference type="PROSITE" id="PS50968">
    <property type="entry name" value="BIOTINYL_LIPOYL"/>
    <property type="match status" value="1"/>
</dbReference>
<dbReference type="GO" id="GO:0016407">
    <property type="term" value="F:acetyltransferase activity"/>
    <property type="evidence" value="ECO:0007669"/>
    <property type="project" value="TreeGrafter"/>
</dbReference>
<keyword evidence="2" id="KW-0808">Transferase</keyword>
<feature type="region of interest" description="Disordered" evidence="9">
    <location>
        <begin position="142"/>
        <end position="164"/>
    </location>
</feature>
<dbReference type="InterPro" id="IPR003016">
    <property type="entry name" value="2-oxoA_DH_lipoyl-BS"/>
</dbReference>
<dbReference type="EC" id="2.3.1.168" evidence="6"/>
<dbReference type="GO" id="GO:0005739">
    <property type="term" value="C:mitochondrion"/>
    <property type="evidence" value="ECO:0007669"/>
    <property type="project" value="TreeGrafter"/>
</dbReference>
<dbReference type="AlphaFoldDB" id="A0A7S4QTR8"/>
<comment type="cofactor">
    <cofactor evidence="1">
        <name>(R)-lipoate</name>
        <dbReference type="ChEBI" id="CHEBI:83088"/>
    </cofactor>
</comment>
<evidence type="ECO:0000256" key="6">
    <source>
        <dbReference type="ARBA" id="ARBA00038880"/>
    </source>
</evidence>
<reference evidence="11" key="1">
    <citation type="submission" date="2021-01" db="EMBL/GenBank/DDBJ databases">
        <authorList>
            <person name="Corre E."/>
            <person name="Pelletier E."/>
            <person name="Niang G."/>
            <person name="Scheremetjew M."/>
            <person name="Finn R."/>
            <person name="Kale V."/>
            <person name="Holt S."/>
            <person name="Cochrane G."/>
            <person name="Meng A."/>
            <person name="Brown T."/>
            <person name="Cohen L."/>
        </authorList>
    </citation>
    <scope>NUCLEOTIDE SEQUENCE</scope>
    <source>
        <strain evidence="11">GSO104</strain>
    </source>
</reference>
<evidence type="ECO:0000256" key="2">
    <source>
        <dbReference type="ARBA" id="ARBA00022679"/>
    </source>
</evidence>
<evidence type="ECO:0000256" key="1">
    <source>
        <dbReference type="ARBA" id="ARBA00001938"/>
    </source>
</evidence>
<dbReference type="Gene3D" id="2.40.50.100">
    <property type="match status" value="1"/>
</dbReference>
<dbReference type="InterPro" id="IPR000089">
    <property type="entry name" value="Biotin_lipoyl"/>
</dbReference>
<dbReference type="InterPro" id="IPR011053">
    <property type="entry name" value="Single_hybrid_motif"/>
</dbReference>
<dbReference type="EMBL" id="HBNS01009269">
    <property type="protein sequence ID" value="CAE4593019.1"/>
    <property type="molecule type" value="Transcribed_RNA"/>
</dbReference>
<evidence type="ECO:0000256" key="9">
    <source>
        <dbReference type="SAM" id="MobiDB-lite"/>
    </source>
</evidence>
<dbReference type="SUPFAM" id="SSF51230">
    <property type="entry name" value="Single hybrid motif"/>
    <property type="match status" value="1"/>
</dbReference>
<dbReference type="GO" id="GO:0031405">
    <property type="term" value="F:lipoic acid binding"/>
    <property type="evidence" value="ECO:0007669"/>
    <property type="project" value="TreeGrafter"/>
</dbReference>
<evidence type="ECO:0000256" key="5">
    <source>
        <dbReference type="ARBA" id="ARBA00023315"/>
    </source>
</evidence>
<accession>A0A7S4QTR8</accession>
<dbReference type="GO" id="GO:0043754">
    <property type="term" value="F:dihydrolipoamide branched chain acyltransferase activity"/>
    <property type="evidence" value="ECO:0007669"/>
    <property type="project" value="UniProtKB-EC"/>
</dbReference>
<feature type="domain" description="Lipoyl-binding" evidence="10">
    <location>
        <begin position="60"/>
        <end position="135"/>
    </location>
</feature>
<dbReference type="PANTHER" id="PTHR43178:SF5">
    <property type="entry name" value="LIPOAMIDE ACYLTRANSFERASE COMPONENT OF BRANCHED-CHAIN ALPHA-KETO ACID DEHYDROGENASE COMPLEX, MITOCHONDRIAL"/>
    <property type="match status" value="1"/>
</dbReference>
<dbReference type="PANTHER" id="PTHR43178">
    <property type="entry name" value="DIHYDROLIPOAMIDE ACETYLTRANSFERASE COMPONENT OF PYRUVATE DEHYDROGENASE COMPLEX"/>
    <property type="match status" value="1"/>
</dbReference>
<dbReference type="CDD" id="cd06849">
    <property type="entry name" value="lipoyl_domain"/>
    <property type="match status" value="1"/>
</dbReference>
<evidence type="ECO:0000259" key="10">
    <source>
        <dbReference type="PROSITE" id="PS50968"/>
    </source>
</evidence>
<keyword evidence="5" id="KW-0012">Acyltransferase</keyword>
<keyword evidence="3" id="KW-0450">Lipoyl</keyword>
<evidence type="ECO:0000256" key="4">
    <source>
        <dbReference type="ARBA" id="ARBA00022946"/>
    </source>
</evidence>
<dbReference type="PROSITE" id="PS00189">
    <property type="entry name" value="LIPOYL"/>
    <property type="match status" value="1"/>
</dbReference>
<sequence>MFRQSLQRLIPHSSTCFLAETAAKATSTSSSCVVTALAQQQRCNISSSSFSSPTTPLAEIVTMKVPTMGDSISEGTIVEWTAVVGQAVSEGDVVAQVETDKVTVDIKADMDGVIVEHFGNVDDTVEVGADLYKIDTEATPTVSGSYEISPQEDTSPHPKTEATEVEEEVVGSYTVTDTPTPVRVPSIHFLGKDGWAARRNNVEPPAFTGVKVKRTPGGPDIILDGSGLTPMYGRPAFSEAEMEALITGGASQAPKVKKLSGGAEFSF</sequence>
<evidence type="ECO:0000256" key="7">
    <source>
        <dbReference type="ARBA" id="ARBA00039275"/>
    </source>
</evidence>
<feature type="compositionally biased region" description="Polar residues" evidence="9">
    <location>
        <begin position="142"/>
        <end position="153"/>
    </location>
</feature>
<dbReference type="Pfam" id="PF00364">
    <property type="entry name" value="Biotin_lipoyl"/>
    <property type="match status" value="1"/>
</dbReference>
<dbReference type="InterPro" id="IPR050743">
    <property type="entry name" value="2-oxoacid_DH_E2_comp"/>
</dbReference>
<keyword evidence="4" id="KW-0809">Transit peptide</keyword>
<evidence type="ECO:0000256" key="3">
    <source>
        <dbReference type="ARBA" id="ARBA00022823"/>
    </source>
</evidence>
<proteinExistence type="predicted"/>